<feature type="compositionally biased region" description="Basic and acidic residues" evidence="1">
    <location>
        <begin position="85"/>
        <end position="94"/>
    </location>
</feature>
<dbReference type="EMBL" id="CAICTM010000635">
    <property type="protein sequence ID" value="CAB9514173.1"/>
    <property type="molecule type" value="Genomic_DNA"/>
</dbReference>
<comment type="caution">
    <text evidence="2">The sequence shown here is derived from an EMBL/GenBank/DDBJ whole genome shotgun (WGS) entry which is preliminary data.</text>
</comment>
<dbReference type="AlphaFoldDB" id="A0A9N8E4D3"/>
<evidence type="ECO:0000256" key="1">
    <source>
        <dbReference type="SAM" id="MobiDB-lite"/>
    </source>
</evidence>
<feature type="region of interest" description="Disordered" evidence="1">
    <location>
        <begin position="67"/>
        <end position="94"/>
    </location>
</feature>
<dbReference type="Proteomes" id="UP001153069">
    <property type="component" value="Unassembled WGS sequence"/>
</dbReference>
<keyword evidence="3" id="KW-1185">Reference proteome</keyword>
<evidence type="ECO:0000313" key="2">
    <source>
        <dbReference type="EMBL" id="CAB9514173.1"/>
    </source>
</evidence>
<proteinExistence type="predicted"/>
<gene>
    <name evidence="2" type="ORF">SEMRO_636_G179340.1</name>
</gene>
<organism evidence="2 3">
    <name type="scientific">Seminavis robusta</name>
    <dbReference type="NCBI Taxonomy" id="568900"/>
    <lineage>
        <taxon>Eukaryota</taxon>
        <taxon>Sar</taxon>
        <taxon>Stramenopiles</taxon>
        <taxon>Ochrophyta</taxon>
        <taxon>Bacillariophyta</taxon>
        <taxon>Bacillariophyceae</taxon>
        <taxon>Bacillariophycidae</taxon>
        <taxon>Naviculales</taxon>
        <taxon>Naviculaceae</taxon>
        <taxon>Seminavis</taxon>
    </lineage>
</organism>
<evidence type="ECO:0000313" key="3">
    <source>
        <dbReference type="Proteomes" id="UP001153069"/>
    </source>
</evidence>
<name>A0A9N8E4D3_9STRA</name>
<reference evidence="2" key="1">
    <citation type="submission" date="2020-06" db="EMBL/GenBank/DDBJ databases">
        <authorList>
            <consortium name="Plant Systems Biology data submission"/>
        </authorList>
    </citation>
    <scope>NUCLEOTIDE SEQUENCE</scope>
    <source>
        <strain evidence="2">D6</strain>
    </source>
</reference>
<accession>A0A9N8E4D3</accession>
<sequence>MTKDQEMLPYVGFTVQASLVRILAEGNGLPMDYHAAGDIPARRNPNPVPLNRHDINDMIRDVLDVLDEDDDLSGSSSSTPRAHYHHGDESSSSS</sequence>
<protein>
    <submittedName>
        <fullName evidence="2">Uncharacterized protein</fullName>
    </submittedName>
</protein>